<dbReference type="Proteomes" id="UP000309997">
    <property type="component" value="Unassembled WGS sequence"/>
</dbReference>
<reference evidence="1 2" key="1">
    <citation type="journal article" date="2024" name="Plant Biotechnol. J.">
        <title>Genome and CRISPR/Cas9 system of a widespread forest tree (Populus alba) in the world.</title>
        <authorList>
            <person name="Liu Y.J."/>
            <person name="Jiang P.F."/>
            <person name="Han X.M."/>
            <person name="Li X.Y."/>
            <person name="Wang H.M."/>
            <person name="Wang Y.J."/>
            <person name="Wang X.X."/>
            <person name="Zeng Q.Y."/>
        </authorList>
    </citation>
    <scope>NUCLEOTIDE SEQUENCE [LARGE SCALE GENOMIC DNA]</scope>
    <source>
        <strain evidence="2">cv. PAL-ZL1</strain>
    </source>
</reference>
<dbReference type="EMBL" id="RCHU02000001">
    <property type="protein sequence ID" value="KAL3611204.1"/>
    <property type="molecule type" value="Genomic_DNA"/>
</dbReference>
<accession>A0ACC4D1F7</accession>
<gene>
    <name evidence="1" type="ORF">D5086_002224</name>
</gene>
<evidence type="ECO:0000313" key="2">
    <source>
        <dbReference type="Proteomes" id="UP000309997"/>
    </source>
</evidence>
<name>A0ACC4D1F7_POPAL</name>
<sequence length="294" mass="32650">MAFETVGLGGGECLGNVVVSEGEPQKGFELTELEVVVSAHKKVVFESVDLKKMVDVYEKMGPHQEGFVIVVFVLVALDKVMNMHEKGFLPHPKMSRKGLSRALLDIWYILMTGGGTFEALELFKELMLETRDLCPNFVTMASRLQACVAHAALDVLGACSHAGLVAEGKILFELMRGEHRICPSVEHYACMVDLFGRANRLEKAAKIIKNMRIELGPKVWGSLLGSCKIHCNVELAERASIRLFNLEPTNVGNYMLLADVYAEAAMWDEVKRVKKLLEARGLPMGRGYYGDDMQ</sequence>
<protein>
    <submittedName>
        <fullName evidence="1">Uncharacterized protein</fullName>
    </submittedName>
</protein>
<organism evidence="1 2">
    <name type="scientific">Populus alba</name>
    <name type="common">White poplar</name>
    <dbReference type="NCBI Taxonomy" id="43335"/>
    <lineage>
        <taxon>Eukaryota</taxon>
        <taxon>Viridiplantae</taxon>
        <taxon>Streptophyta</taxon>
        <taxon>Embryophyta</taxon>
        <taxon>Tracheophyta</taxon>
        <taxon>Spermatophyta</taxon>
        <taxon>Magnoliopsida</taxon>
        <taxon>eudicotyledons</taxon>
        <taxon>Gunneridae</taxon>
        <taxon>Pentapetalae</taxon>
        <taxon>rosids</taxon>
        <taxon>fabids</taxon>
        <taxon>Malpighiales</taxon>
        <taxon>Salicaceae</taxon>
        <taxon>Saliceae</taxon>
        <taxon>Populus</taxon>
    </lineage>
</organism>
<evidence type="ECO:0000313" key="1">
    <source>
        <dbReference type="EMBL" id="KAL3611204.1"/>
    </source>
</evidence>
<comment type="caution">
    <text evidence="1">The sequence shown here is derived from an EMBL/GenBank/DDBJ whole genome shotgun (WGS) entry which is preliminary data.</text>
</comment>
<keyword evidence="2" id="KW-1185">Reference proteome</keyword>
<proteinExistence type="predicted"/>